<dbReference type="SFLD" id="SFLDG01067">
    <property type="entry name" value="SPASM/twitch_domain_containing"/>
    <property type="match status" value="1"/>
</dbReference>
<evidence type="ECO:0000256" key="10">
    <source>
        <dbReference type="ARBA" id="ARBA00023150"/>
    </source>
</evidence>
<keyword evidence="7" id="KW-0408">Iron</keyword>
<dbReference type="UniPathway" id="UPA00344"/>
<dbReference type="GO" id="GO:0046872">
    <property type="term" value="F:metal ion binding"/>
    <property type="evidence" value="ECO:0007669"/>
    <property type="project" value="UniProtKB-KW"/>
</dbReference>
<organism evidence="14 15">
    <name type="scientific">Reinekea forsetii</name>
    <dbReference type="NCBI Taxonomy" id="1336806"/>
    <lineage>
        <taxon>Bacteria</taxon>
        <taxon>Pseudomonadati</taxon>
        <taxon>Pseudomonadota</taxon>
        <taxon>Gammaproteobacteria</taxon>
        <taxon>Oceanospirillales</taxon>
        <taxon>Saccharospirillaceae</taxon>
        <taxon>Reinekea</taxon>
    </lineage>
</organism>
<dbReference type="SUPFAM" id="SSF102114">
    <property type="entry name" value="Radical SAM enzymes"/>
    <property type="match status" value="1"/>
</dbReference>
<evidence type="ECO:0000256" key="9">
    <source>
        <dbReference type="ARBA" id="ARBA00023134"/>
    </source>
</evidence>
<dbReference type="CDD" id="cd01335">
    <property type="entry name" value="Radical_SAM"/>
    <property type="match status" value="1"/>
</dbReference>
<dbReference type="CDD" id="cd21117">
    <property type="entry name" value="Twitch_MoaA"/>
    <property type="match status" value="1"/>
</dbReference>
<keyword evidence="5" id="KW-0479">Metal-binding</keyword>
<dbReference type="PROSITE" id="PS01305">
    <property type="entry name" value="MOAA_NIFB_PQQE"/>
    <property type="match status" value="1"/>
</dbReference>
<dbReference type="GO" id="GO:0061799">
    <property type="term" value="F:cyclic pyranopterin monophosphate synthase activity"/>
    <property type="evidence" value="ECO:0007669"/>
    <property type="project" value="TreeGrafter"/>
</dbReference>
<evidence type="ECO:0000256" key="5">
    <source>
        <dbReference type="ARBA" id="ARBA00022723"/>
    </source>
</evidence>
<dbReference type="PANTHER" id="PTHR22960">
    <property type="entry name" value="MOLYBDOPTERIN COFACTOR SYNTHESIS PROTEIN A"/>
    <property type="match status" value="1"/>
</dbReference>
<name>A0A2K8KN56_9GAMM</name>
<evidence type="ECO:0000259" key="13">
    <source>
        <dbReference type="PROSITE" id="PS51918"/>
    </source>
</evidence>
<feature type="domain" description="Radical SAM core" evidence="13">
    <location>
        <begin position="5"/>
        <end position="227"/>
    </location>
</feature>
<evidence type="ECO:0000256" key="6">
    <source>
        <dbReference type="ARBA" id="ARBA00022741"/>
    </source>
</evidence>
<dbReference type="GO" id="GO:0061798">
    <property type="term" value="F:GTP 3',8'-cyclase activity"/>
    <property type="evidence" value="ECO:0007669"/>
    <property type="project" value="UniProtKB-EC"/>
</dbReference>
<dbReference type="InterPro" id="IPR013483">
    <property type="entry name" value="MoaA"/>
</dbReference>
<dbReference type="Pfam" id="PF04055">
    <property type="entry name" value="Radical_SAM"/>
    <property type="match status" value="1"/>
</dbReference>
<dbReference type="KEGG" id="rfo:REIFOR_01096"/>
<comment type="cofactor">
    <cofactor evidence="1">
        <name>[4Fe-4S] cluster</name>
        <dbReference type="ChEBI" id="CHEBI:49883"/>
    </cofactor>
</comment>
<dbReference type="OrthoDB" id="9763993at2"/>
<keyword evidence="10" id="KW-0501">Molybdenum cofactor biosynthesis</keyword>
<protein>
    <recommendedName>
        <fullName evidence="2">GTP 3',8-cyclase</fullName>
        <ecNumber evidence="2">4.1.99.22</ecNumber>
    </recommendedName>
</protein>
<dbReference type="EMBL" id="CP011797">
    <property type="protein sequence ID" value="ATX76245.1"/>
    <property type="molecule type" value="Genomic_DNA"/>
</dbReference>
<gene>
    <name evidence="14" type="primary">moaA</name>
    <name evidence="14" type="ORF">REIFOR_01096</name>
</gene>
<evidence type="ECO:0000256" key="12">
    <source>
        <dbReference type="ARBA" id="ARBA00048697"/>
    </source>
</evidence>
<dbReference type="EC" id="4.1.99.22" evidence="2"/>
<keyword evidence="15" id="KW-1185">Reference proteome</keyword>
<dbReference type="SFLD" id="SFLDG01386">
    <property type="entry name" value="main_SPASM_domain-containing"/>
    <property type="match status" value="1"/>
</dbReference>
<dbReference type="AlphaFoldDB" id="A0A2K8KN56"/>
<accession>A0A2K8KN56</accession>
<evidence type="ECO:0000313" key="15">
    <source>
        <dbReference type="Proteomes" id="UP000229757"/>
    </source>
</evidence>
<dbReference type="InterPro" id="IPR000385">
    <property type="entry name" value="MoaA_NifB_PqqE_Fe-S-bd_CS"/>
</dbReference>
<sequence length="322" mass="35670">MLQDTFGRRFYYLRLSVTDVCNFSCDYCLPDGYQGRPDEAFLSPNELTQVARGFAAMGTQKIRLTGGEPSLRNDLPEIIERIHTIEGIQTVALTTNGYKLPQRIKTWADAGLTQLNVSIDSLDPNEFQRITGHDRLPEILAGITEAKALGLAVKVNSVLMKDINDDMSAVLHWLRTNPVTLRFIEVMETADQQVFFRQHHISGATIKERLLVDGWQPVARKLADGPAQEFWHPAFVGRIGLIMPYSKDFCATCNRLRVSSLGKLHLCLFSEQGIDLRPLLQPGVPLSGLVEAVTHHLGDKSAGHSLIDHNSGAMANLSQIGG</sequence>
<keyword evidence="3" id="KW-0004">4Fe-4S</keyword>
<dbReference type="SMART" id="SM00729">
    <property type="entry name" value="Elp3"/>
    <property type="match status" value="1"/>
</dbReference>
<evidence type="ECO:0000256" key="7">
    <source>
        <dbReference type="ARBA" id="ARBA00023004"/>
    </source>
</evidence>
<dbReference type="InterPro" id="IPR007197">
    <property type="entry name" value="rSAM"/>
</dbReference>
<keyword evidence="6" id="KW-0547">Nucleotide-binding</keyword>
<dbReference type="Pfam" id="PF06463">
    <property type="entry name" value="Mob_synth_C"/>
    <property type="match status" value="1"/>
</dbReference>
<dbReference type="GO" id="GO:0051539">
    <property type="term" value="F:4 iron, 4 sulfur cluster binding"/>
    <property type="evidence" value="ECO:0007669"/>
    <property type="project" value="UniProtKB-KW"/>
</dbReference>
<evidence type="ECO:0000256" key="8">
    <source>
        <dbReference type="ARBA" id="ARBA00023014"/>
    </source>
</evidence>
<dbReference type="InterPro" id="IPR006638">
    <property type="entry name" value="Elp3/MiaA/NifB-like_rSAM"/>
</dbReference>
<dbReference type="PROSITE" id="PS51918">
    <property type="entry name" value="RADICAL_SAM"/>
    <property type="match status" value="1"/>
</dbReference>
<dbReference type="InterPro" id="IPR013785">
    <property type="entry name" value="Aldolase_TIM"/>
</dbReference>
<dbReference type="InterPro" id="IPR010505">
    <property type="entry name" value="MoaA_twitch"/>
</dbReference>
<dbReference type="GO" id="GO:0005525">
    <property type="term" value="F:GTP binding"/>
    <property type="evidence" value="ECO:0007669"/>
    <property type="project" value="UniProtKB-KW"/>
</dbReference>
<reference evidence="14 15" key="1">
    <citation type="journal article" date="2017" name="Environ. Microbiol.">
        <title>Genomic and physiological analyses of 'Reinekea forsetii' reveal a versatile opportunistic lifestyle during spring algae blooms.</title>
        <authorList>
            <person name="Avci B."/>
            <person name="Hahnke R.L."/>
            <person name="Chafee M."/>
            <person name="Fischer T."/>
            <person name="Gruber-Vodicka H."/>
            <person name="Tegetmeyer H.E."/>
            <person name="Harder J."/>
            <person name="Fuchs B.M."/>
            <person name="Amann R.I."/>
            <person name="Teeling H."/>
        </authorList>
    </citation>
    <scope>NUCLEOTIDE SEQUENCE [LARGE SCALE GENOMIC DNA]</scope>
    <source>
        <strain evidence="14 15">Hel1_31_D35</strain>
    </source>
</reference>
<proteinExistence type="predicted"/>
<dbReference type="GO" id="GO:0006777">
    <property type="term" value="P:Mo-molybdopterin cofactor biosynthetic process"/>
    <property type="evidence" value="ECO:0007669"/>
    <property type="project" value="UniProtKB-KW"/>
</dbReference>
<evidence type="ECO:0000256" key="2">
    <source>
        <dbReference type="ARBA" id="ARBA00012167"/>
    </source>
</evidence>
<evidence type="ECO:0000256" key="3">
    <source>
        <dbReference type="ARBA" id="ARBA00022485"/>
    </source>
</evidence>
<dbReference type="SFLD" id="SFLDG01383">
    <property type="entry name" value="cyclic_pyranopterin_phosphate"/>
    <property type="match status" value="1"/>
</dbReference>
<keyword evidence="4" id="KW-0949">S-adenosyl-L-methionine</keyword>
<evidence type="ECO:0000256" key="4">
    <source>
        <dbReference type="ARBA" id="ARBA00022691"/>
    </source>
</evidence>
<dbReference type="Proteomes" id="UP000229757">
    <property type="component" value="Chromosome"/>
</dbReference>
<dbReference type="Gene3D" id="3.20.20.70">
    <property type="entry name" value="Aldolase class I"/>
    <property type="match status" value="1"/>
</dbReference>
<evidence type="ECO:0000256" key="1">
    <source>
        <dbReference type="ARBA" id="ARBA00001966"/>
    </source>
</evidence>
<keyword evidence="8" id="KW-0411">Iron-sulfur</keyword>
<keyword evidence="11" id="KW-0456">Lyase</keyword>
<dbReference type="PANTHER" id="PTHR22960:SF28">
    <property type="entry name" value="GTP 3',8-CYCLASE"/>
    <property type="match status" value="1"/>
</dbReference>
<evidence type="ECO:0000313" key="14">
    <source>
        <dbReference type="EMBL" id="ATX76245.1"/>
    </source>
</evidence>
<dbReference type="InterPro" id="IPR050105">
    <property type="entry name" value="MoCo_biosynth_MoaA/MoaC"/>
</dbReference>
<evidence type="ECO:0000256" key="11">
    <source>
        <dbReference type="ARBA" id="ARBA00023239"/>
    </source>
</evidence>
<dbReference type="RefSeq" id="WP_100256599.1">
    <property type="nucleotide sequence ID" value="NZ_CP011797.1"/>
</dbReference>
<keyword evidence="9" id="KW-0342">GTP-binding</keyword>
<dbReference type="NCBIfam" id="TIGR02666">
    <property type="entry name" value="moaA"/>
    <property type="match status" value="1"/>
</dbReference>
<comment type="catalytic activity">
    <reaction evidence="12">
        <text>GTP + AH2 + S-adenosyl-L-methionine = (8S)-3',8-cyclo-7,8-dihydroguanosine 5'-triphosphate + 5'-deoxyadenosine + L-methionine + A + H(+)</text>
        <dbReference type="Rhea" id="RHEA:49576"/>
        <dbReference type="ChEBI" id="CHEBI:13193"/>
        <dbReference type="ChEBI" id="CHEBI:15378"/>
        <dbReference type="ChEBI" id="CHEBI:17319"/>
        <dbReference type="ChEBI" id="CHEBI:17499"/>
        <dbReference type="ChEBI" id="CHEBI:37565"/>
        <dbReference type="ChEBI" id="CHEBI:57844"/>
        <dbReference type="ChEBI" id="CHEBI:59789"/>
        <dbReference type="ChEBI" id="CHEBI:131766"/>
        <dbReference type="EC" id="4.1.99.22"/>
    </reaction>
</comment>
<dbReference type="SFLD" id="SFLDS00029">
    <property type="entry name" value="Radical_SAM"/>
    <property type="match status" value="1"/>
</dbReference>
<dbReference type="InterPro" id="IPR040064">
    <property type="entry name" value="MoaA-like"/>
</dbReference>
<dbReference type="InterPro" id="IPR058240">
    <property type="entry name" value="rSAM_sf"/>
</dbReference>